<comment type="caution">
    <text evidence="1">The sequence shown here is derived from an EMBL/GenBank/DDBJ whole genome shotgun (WGS) entry which is preliminary data.</text>
</comment>
<dbReference type="AlphaFoldDB" id="A0A9P5ZZG3"/>
<sequence>MTQRPTIDLRSDLVIIFLFLCVCGSWPGKPLGARTRTIWGSIMVIGYTVQRPVERLCYLLCGARRDRTSNERRRSCPEFLRLLYVISGRSAIPFVRHGDFRRRYVVLSEEHCNKVAC</sequence>
<dbReference type="Proteomes" id="UP000807025">
    <property type="component" value="Unassembled WGS sequence"/>
</dbReference>
<name>A0A9P5ZZG3_PLEER</name>
<evidence type="ECO:0000313" key="2">
    <source>
        <dbReference type="Proteomes" id="UP000807025"/>
    </source>
</evidence>
<organism evidence="1 2">
    <name type="scientific">Pleurotus eryngii</name>
    <name type="common">Boletus of the steppes</name>
    <dbReference type="NCBI Taxonomy" id="5323"/>
    <lineage>
        <taxon>Eukaryota</taxon>
        <taxon>Fungi</taxon>
        <taxon>Dikarya</taxon>
        <taxon>Basidiomycota</taxon>
        <taxon>Agaricomycotina</taxon>
        <taxon>Agaricomycetes</taxon>
        <taxon>Agaricomycetidae</taxon>
        <taxon>Agaricales</taxon>
        <taxon>Pleurotineae</taxon>
        <taxon>Pleurotaceae</taxon>
        <taxon>Pleurotus</taxon>
    </lineage>
</organism>
<protein>
    <submittedName>
        <fullName evidence="1">Uncharacterized protein</fullName>
    </submittedName>
</protein>
<evidence type="ECO:0000313" key="1">
    <source>
        <dbReference type="EMBL" id="KAF9495480.1"/>
    </source>
</evidence>
<keyword evidence="2" id="KW-1185">Reference proteome</keyword>
<accession>A0A9P5ZZG3</accession>
<dbReference type="EMBL" id="MU154561">
    <property type="protein sequence ID" value="KAF9495480.1"/>
    <property type="molecule type" value="Genomic_DNA"/>
</dbReference>
<gene>
    <name evidence="1" type="ORF">BDN71DRAFT_1447368</name>
</gene>
<reference evidence="1" key="1">
    <citation type="submission" date="2020-11" db="EMBL/GenBank/DDBJ databases">
        <authorList>
            <consortium name="DOE Joint Genome Institute"/>
            <person name="Ahrendt S."/>
            <person name="Riley R."/>
            <person name="Andreopoulos W."/>
            <person name="Labutti K."/>
            <person name="Pangilinan J."/>
            <person name="Ruiz-Duenas F.J."/>
            <person name="Barrasa J.M."/>
            <person name="Sanchez-Garcia M."/>
            <person name="Camarero S."/>
            <person name="Miyauchi S."/>
            <person name="Serrano A."/>
            <person name="Linde D."/>
            <person name="Babiker R."/>
            <person name="Drula E."/>
            <person name="Ayuso-Fernandez I."/>
            <person name="Pacheco R."/>
            <person name="Padilla G."/>
            <person name="Ferreira P."/>
            <person name="Barriuso J."/>
            <person name="Kellner H."/>
            <person name="Castanera R."/>
            <person name="Alfaro M."/>
            <person name="Ramirez L."/>
            <person name="Pisabarro A.G."/>
            <person name="Kuo A."/>
            <person name="Tritt A."/>
            <person name="Lipzen A."/>
            <person name="He G."/>
            <person name="Yan M."/>
            <person name="Ng V."/>
            <person name="Cullen D."/>
            <person name="Martin F."/>
            <person name="Rosso M.-N."/>
            <person name="Henrissat B."/>
            <person name="Hibbett D."/>
            <person name="Martinez A.T."/>
            <person name="Grigoriev I.V."/>
        </authorList>
    </citation>
    <scope>NUCLEOTIDE SEQUENCE</scope>
    <source>
        <strain evidence="1">ATCC 90797</strain>
    </source>
</reference>
<proteinExistence type="predicted"/>